<comment type="caution">
    <text evidence="12">The sequence shown here is derived from an EMBL/GenBank/DDBJ whole genome shotgun (WGS) entry which is preliminary data.</text>
</comment>
<dbReference type="InterPro" id="IPR018948">
    <property type="entry name" value="GTP-bd_TrmE_N"/>
</dbReference>
<dbReference type="PANTHER" id="PTHR42714:SF2">
    <property type="entry name" value="TRNA MODIFICATION GTPASE GTPBP3, MITOCHONDRIAL"/>
    <property type="match status" value="1"/>
</dbReference>
<dbReference type="GO" id="GO:0046872">
    <property type="term" value="F:metal ion binding"/>
    <property type="evidence" value="ECO:0007669"/>
    <property type="project" value="UniProtKB-KW"/>
</dbReference>
<dbReference type="PROSITE" id="PS51709">
    <property type="entry name" value="G_TRME"/>
    <property type="match status" value="1"/>
</dbReference>
<evidence type="ECO:0000256" key="6">
    <source>
        <dbReference type="ARBA" id="ARBA00022741"/>
    </source>
</evidence>
<keyword evidence="5" id="KW-0479">Metal-binding</keyword>
<dbReference type="HAMAP" id="MF_00379">
    <property type="entry name" value="GTPase_MnmE"/>
    <property type="match status" value="1"/>
</dbReference>
<keyword evidence="10" id="KW-0342">GTP-binding</keyword>
<evidence type="ECO:0000256" key="9">
    <source>
        <dbReference type="ARBA" id="ARBA00022958"/>
    </source>
</evidence>
<dbReference type="PANTHER" id="PTHR42714">
    <property type="entry name" value="TRNA MODIFICATION GTPASE GTPBP3"/>
    <property type="match status" value="1"/>
</dbReference>
<dbReference type="Pfam" id="PF01926">
    <property type="entry name" value="MMR_HSR1"/>
    <property type="match status" value="1"/>
</dbReference>
<dbReference type="CDD" id="cd14858">
    <property type="entry name" value="TrmE_N"/>
    <property type="match status" value="1"/>
</dbReference>
<comment type="subcellular location">
    <subcellularLocation>
        <location evidence="1">Plastid</location>
        <location evidence="1">Chloroplast</location>
    </subcellularLocation>
</comment>
<dbReference type="FunFam" id="3.30.1360.120:FF:000003">
    <property type="entry name" value="tRNA modification GTPase MnmE"/>
    <property type="match status" value="1"/>
</dbReference>
<gene>
    <name evidence="12" type="ORF">ASZ90_006092</name>
</gene>
<name>A0A0W8FT71_9ZZZZ</name>
<evidence type="ECO:0000256" key="8">
    <source>
        <dbReference type="ARBA" id="ARBA00022842"/>
    </source>
</evidence>
<keyword evidence="8" id="KW-0460">Magnesium</keyword>
<dbReference type="InterPro" id="IPR027266">
    <property type="entry name" value="TrmE/GcvT-like"/>
</dbReference>
<organism evidence="12">
    <name type="scientific">hydrocarbon metagenome</name>
    <dbReference type="NCBI Taxonomy" id="938273"/>
    <lineage>
        <taxon>unclassified sequences</taxon>
        <taxon>metagenomes</taxon>
        <taxon>ecological metagenomes</taxon>
    </lineage>
</organism>
<dbReference type="GO" id="GO:0003924">
    <property type="term" value="F:GTPase activity"/>
    <property type="evidence" value="ECO:0007669"/>
    <property type="project" value="InterPro"/>
</dbReference>
<evidence type="ECO:0000313" key="12">
    <source>
        <dbReference type="EMBL" id="KUG24087.1"/>
    </source>
</evidence>
<evidence type="ECO:0000256" key="3">
    <source>
        <dbReference type="ARBA" id="ARBA00022490"/>
    </source>
</evidence>
<dbReference type="GO" id="GO:0005829">
    <property type="term" value="C:cytosol"/>
    <property type="evidence" value="ECO:0007669"/>
    <property type="project" value="TreeGrafter"/>
</dbReference>
<comment type="similarity">
    <text evidence="2">Belongs to the TRAFAC class TrmE-Era-EngA-EngB-Septin-like GTPase superfamily. TrmE GTPase family.</text>
</comment>
<dbReference type="GO" id="GO:0005525">
    <property type="term" value="F:GTP binding"/>
    <property type="evidence" value="ECO:0007669"/>
    <property type="project" value="UniProtKB-KW"/>
</dbReference>
<dbReference type="Pfam" id="PF10396">
    <property type="entry name" value="TrmE_N"/>
    <property type="match status" value="1"/>
</dbReference>
<dbReference type="AlphaFoldDB" id="A0A0W8FT71"/>
<evidence type="ECO:0000259" key="11">
    <source>
        <dbReference type="PROSITE" id="PS51709"/>
    </source>
</evidence>
<dbReference type="GO" id="GO:0030488">
    <property type="term" value="P:tRNA methylation"/>
    <property type="evidence" value="ECO:0007669"/>
    <property type="project" value="TreeGrafter"/>
</dbReference>
<dbReference type="InterPro" id="IPR006073">
    <property type="entry name" value="GTP-bd"/>
</dbReference>
<reference evidence="12" key="1">
    <citation type="journal article" date="2015" name="Proc. Natl. Acad. Sci. U.S.A.">
        <title>Networks of energetic and metabolic interactions define dynamics in microbial communities.</title>
        <authorList>
            <person name="Embree M."/>
            <person name="Liu J.K."/>
            <person name="Al-Bassam M.M."/>
            <person name="Zengler K."/>
        </authorList>
    </citation>
    <scope>NUCLEOTIDE SEQUENCE</scope>
</reference>
<evidence type="ECO:0000256" key="5">
    <source>
        <dbReference type="ARBA" id="ARBA00022723"/>
    </source>
</evidence>
<dbReference type="EMBL" id="LNQE01000863">
    <property type="protein sequence ID" value="KUG24087.1"/>
    <property type="molecule type" value="Genomic_DNA"/>
</dbReference>
<keyword evidence="9" id="KW-0630">Potassium</keyword>
<dbReference type="InterPro" id="IPR031168">
    <property type="entry name" value="G_TrmE"/>
</dbReference>
<dbReference type="InterPro" id="IPR027417">
    <property type="entry name" value="P-loop_NTPase"/>
</dbReference>
<sequence>MLCEDTIAAIATPFGLSGVGIIRISGPEALEIARRIFQPSNGICPWESHHLYHGDIVSADGKTILDEVLISSMRKPRSFTGEDVVEINCHGNPIVMHSILTQLHELGCRLARHGEFSQRAFLNNRLDLSQAEALSSMIAAPSAKAYAMGLSQLKGSLSREIEDLRLLLIEALALLETAIDFTEDTSEDKVPEIPPQINQALERTQSLLSSYNSARAYSEGINVIITGKPNVGKSSLLNSLIGRKKAIVTDIPGTTRDMITDTINIKGIPVHLIDTAGIREPQNLIEKEGISLVWESLANADIVIVMLDVSNPLTDEDRLIIDKNKSGKLIASINKIDLPRKWEADALKKLFPRETKFLEISAKLGNGLEELKSTIIDLSVSSNDEYAGSVMITSLRHKLATEKALKNIQNAKESIAQGMSAEFAAFDLREAIDNLDEITGNKINDEILDKIFSSFCIGK</sequence>
<dbReference type="InterPro" id="IPR005225">
    <property type="entry name" value="Small_GTP-bd"/>
</dbReference>
<dbReference type="FunFam" id="3.40.50.300:FF:001376">
    <property type="entry name" value="tRNA modification GTPase MnmE"/>
    <property type="match status" value="1"/>
</dbReference>
<evidence type="ECO:0000256" key="7">
    <source>
        <dbReference type="ARBA" id="ARBA00022801"/>
    </source>
</evidence>
<dbReference type="SUPFAM" id="SSF52540">
    <property type="entry name" value="P-loop containing nucleoside triphosphate hydrolases"/>
    <property type="match status" value="1"/>
</dbReference>
<keyword evidence="6" id="KW-0547">Nucleotide-binding</keyword>
<dbReference type="InterPro" id="IPR004520">
    <property type="entry name" value="GTPase_MnmE"/>
</dbReference>
<dbReference type="GO" id="GO:0009507">
    <property type="term" value="C:chloroplast"/>
    <property type="evidence" value="ECO:0007669"/>
    <property type="project" value="UniProtKB-SubCell"/>
</dbReference>
<dbReference type="InterPro" id="IPR027368">
    <property type="entry name" value="MnmE_dom2"/>
</dbReference>
<dbReference type="NCBIfam" id="TIGR00450">
    <property type="entry name" value="mnmE_trmE_thdF"/>
    <property type="match status" value="1"/>
</dbReference>
<evidence type="ECO:0000256" key="10">
    <source>
        <dbReference type="ARBA" id="ARBA00023134"/>
    </source>
</evidence>
<protein>
    <submittedName>
        <fullName evidence="12">Gtpase and trna-u34 5-formylation enzyme trme</fullName>
    </submittedName>
</protein>
<keyword evidence="7" id="KW-0378">Hydrolase</keyword>
<dbReference type="Gene3D" id="3.30.1360.120">
    <property type="entry name" value="Probable tRNA modification gtpase trme, domain 1"/>
    <property type="match status" value="1"/>
</dbReference>
<dbReference type="CDD" id="cd04164">
    <property type="entry name" value="trmE"/>
    <property type="match status" value="1"/>
</dbReference>
<accession>A0A0W8FT71</accession>
<dbReference type="GO" id="GO:0042802">
    <property type="term" value="F:identical protein binding"/>
    <property type="evidence" value="ECO:0007669"/>
    <property type="project" value="UniProtKB-ARBA"/>
</dbReference>
<keyword evidence="4" id="KW-0819">tRNA processing</keyword>
<dbReference type="Gene3D" id="1.20.120.430">
    <property type="entry name" value="tRNA modification GTPase MnmE domain 2"/>
    <property type="match status" value="1"/>
</dbReference>
<dbReference type="GO" id="GO:0002098">
    <property type="term" value="P:tRNA wobble uridine modification"/>
    <property type="evidence" value="ECO:0007669"/>
    <property type="project" value="TreeGrafter"/>
</dbReference>
<feature type="domain" description="TrmE-type G" evidence="11">
    <location>
        <begin position="220"/>
        <end position="380"/>
    </location>
</feature>
<dbReference type="Pfam" id="PF12631">
    <property type="entry name" value="MnmE_helical"/>
    <property type="match status" value="1"/>
</dbReference>
<dbReference type="Gene3D" id="3.40.50.300">
    <property type="entry name" value="P-loop containing nucleotide triphosphate hydrolases"/>
    <property type="match status" value="1"/>
</dbReference>
<keyword evidence="3" id="KW-0963">Cytoplasm</keyword>
<evidence type="ECO:0000256" key="2">
    <source>
        <dbReference type="ARBA" id="ARBA00011043"/>
    </source>
</evidence>
<dbReference type="InterPro" id="IPR025867">
    <property type="entry name" value="MnmE_helical"/>
</dbReference>
<dbReference type="NCBIfam" id="TIGR00231">
    <property type="entry name" value="small_GTP"/>
    <property type="match status" value="1"/>
</dbReference>
<proteinExistence type="inferred from homology"/>
<evidence type="ECO:0000256" key="1">
    <source>
        <dbReference type="ARBA" id="ARBA00004229"/>
    </source>
</evidence>
<evidence type="ECO:0000256" key="4">
    <source>
        <dbReference type="ARBA" id="ARBA00022694"/>
    </source>
</evidence>